<keyword evidence="12" id="KW-1185">Reference proteome</keyword>
<evidence type="ECO:0000259" key="9">
    <source>
        <dbReference type="PROSITE" id="PS50002"/>
    </source>
</evidence>
<feature type="domain" description="F-BAR" evidence="10">
    <location>
        <begin position="1"/>
        <end position="210"/>
    </location>
</feature>
<evidence type="ECO:0000256" key="5">
    <source>
        <dbReference type="PROSITE-ProRule" id="PRU00192"/>
    </source>
</evidence>
<dbReference type="Pfam" id="PF14604">
    <property type="entry name" value="SH3_9"/>
    <property type="match status" value="1"/>
</dbReference>
<dbReference type="Pfam" id="PF00018">
    <property type="entry name" value="SH3_1"/>
    <property type="match status" value="1"/>
</dbReference>
<dbReference type="InterPro" id="IPR027267">
    <property type="entry name" value="AH/BAR_dom_sf"/>
</dbReference>
<dbReference type="GO" id="GO:0055037">
    <property type="term" value="C:recycling endosome"/>
    <property type="evidence" value="ECO:0007669"/>
    <property type="project" value="TreeGrafter"/>
</dbReference>
<dbReference type="InterPro" id="IPR036028">
    <property type="entry name" value="SH3-like_dom_sf"/>
</dbReference>
<comment type="caution">
    <text evidence="11">The sequence shown here is derived from an EMBL/GenBank/DDBJ whole genome shotgun (WGS) entry which is preliminary data.</text>
</comment>
<dbReference type="GO" id="GO:0030833">
    <property type="term" value="P:regulation of actin filament polymerization"/>
    <property type="evidence" value="ECO:0007669"/>
    <property type="project" value="TreeGrafter"/>
</dbReference>
<sequence>MKKTKLSWRCGRLFSRRQNVLPKRGYRRPRRTCKIYQGPVKPIKVSKALVAKKVCDQLQQLHKEVSQTVTEMTKSQKIYADEERVAHEARLKAADAEAKVKHKTTKLFTSFASLQKNCTKLSQRKEVCEHRATVARNDYVLNLGATNAHQRRFYGIDLPQLIKTLDGEMFEKMREFFTLFARTELQCCGLTQECFTRVQMDALLVSQDYNQRSFLHDNSVFTDAVQYHFVPQDNDEIKTVKKPSEDDQLLTKEARKWASKVTKENQAIQQSRHQMELLLAGGMVDSNKPSDPATAGSTSQTTPVDPETRMEELRQTIRRLETGKVKAEARIEALREAGVNVDEWLNKDSLNTLSPEGDGSTNLSSSTVSVKTESSGGQSRPTSNDDRGGSPTGQTSRVPTDSTYINYEEDDYIDETFAPSGDSLEPSDNGYWSGRSYPTRCMSLYDFHASNADELSLKENEYLELVGDGDGDGWVRARSADGKVGYIPENYIQVVDDQSEVVDETEVVVDSDGESSPSQQTKALSPAATGTTGSVGRESGGSTYSATDYEVQETVRAPNGEGEGPWAIAIYDYMATCEDELSFREGQRIRLLSKDENGVDDGFWQGEIDGKGRSVPLARCYRGGQHGRP</sequence>
<feature type="region of interest" description="Disordered" evidence="8">
    <location>
        <begin position="350"/>
        <end position="403"/>
    </location>
</feature>
<gene>
    <name evidence="11" type="ORF">NP493_673g01034</name>
</gene>
<dbReference type="CDD" id="cd11761">
    <property type="entry name" value="SH3_FCHSD_1"/>
    <property type="match status" value="1"/>
</dbReference>
<dbReference type="GO" id="GO:0007274">
    <property type="term" value="P:neuromuscular synaptic transmission"/>
    <property type="evidence" value="ECO:0007669"/>
    <property type="project" value="TreeGrafter"/>
</dbReference>
<reference evidence="11" key="1">
    <citation type="journal article" date="2023" name="Mol. Biol. Evol.">
        <title>Third-Generation Sequencing Reveals the Adaptive Role of the Epigenome in Three Deep-Sea Polychaetes.</title>
        <authorList>
            <person name="Perez M."/>
            <person name="Aroh O."/>
            <person name="Sun Y."/>
            <person name="Lan Y."/>
            <person name="Juniper S.K."/>
            <person name="Young C.R."/>
            <person name="Angers B."/>
            <person name="Qian P.Y."/>
        </authorList>
    </citation>
    <scope>NUCLEOTIDE SEQUENCE</scope>
    <source>
        <strain evidence="11">R07B-5</strain>
    </source>
</reference>
<feature type="domain" description="SH3" evidence="9">
    <location>
        <begin position="436"/>
        <end position="497"/>
    </location>
</feature>
<dbReference type="PROSITE" id="PS50002">
    <property type="entry name" value="SH3"/>
    <property type="match status" value="2"/>
</dbReference>
<dbReference type="Gene3D" id="1.20.1270.60">
    <property type="entry name" value="Arfaptin homology (AH) domain/BAR domain"/>
    <property type="match status" value="1"/>
</dbReference>
<dbReference type="PANTHER" id="PTHR15735">
    <property type="entry name" value="FCH AND DOUBLE SH3 DOMAINS PROTEIN"/>
    <property type="match status" value="1"/>
</dbReference>
<dbReference type="InterPro" id="IPR001452">
    <property type="entry name" value="SH3_domain"/>
</dbReference>
<evidence type="ECO:0000259" key="10">
    <source>
        <dbReference type="PROSITE" id="PS51741"/>
    </source>
</evidence>
<evidence type="ECO:0000256" key="7">
    <source>
        <dbReference type="SAM" id="Coils"/>
    </source>
</evidence>
<dbReference type="GO" id="GO:0042995">
    <property type="term" value="C:cell projection"/>
    <property type="evidence" value="ECO:0007669"/>
    <property type="project" value="UniProtKB-SubCell"/>
</dbReference>
<feature type="compositionally biased region" description="Polar residues" evidence="8">
    <location>
        <begin position="519"/>
        <end position="544"/>
    </location>
</feature>
<feature type="compositionally biased region" description="Low complexity" evidence="8">
    <location>
        <begin position="364"/>
        <end position="375"/>
    </location>
</feature>
<name>A0AAD9KS07_RIDPI</name>
<keyword evidence="4" id="KW-0966">Cell projection</keyword>
<dbReference type="GO" id="GO:0031594">
    <property type="term" value="C:neuromuscular junction"/>
    <property type="evidence" value="ECO:0007669"/>
    <property type="project" value="TreeGrafter"/>
</dbReference>
<keyword evidence="2 5" id="KW-0728">SH3 domain</keyword>
<dbReference type="Proteomes" id="UP001209878">
    <property type="component" value="Unassembled WGS sequence"/>
</dbReference>
<feature type="domain" description="SH3" evidence="9">
    <location>
        <begin position="562"/>
        <end position="629"/>
    </location>
</feature>
<evidence type="ECO:0000256" key="3">
    <source>
        <dbReference type="ARBA" id="ARBA00023121"/>
    </source>
</evidence>
<organism evidence="11 12">
    <name type="scientific">Ridgeia piscesae</name>
    <name type="common">Tubeworm</name>
    <dbReference type="NCBI Taxonomy" id="27915"/>
    <lineage>
        <taxon>Eukaryota</taxon>
        <taxon>Metazoa</taxon>
        <taxon>Spiralia</taxon>
        <taxon>Lophotrochozoa</taxon>
        <taxon>Annelida</taxon>
        <taxon>Polychaeta</taxon>
        <taxon>Sedentaria</taxon>
        <taxon>Canalipalpata</taxon>
        <taxon>Sabellida</taxon>
        <taxon>Siboglinidae</taxon>
        <taxon>Ridgeia</taxon>
    </lineage>
</organism>
<feature type="region of interest" description="Disordered" evidence="8">
    <location>
        <begin position="283"/>
        <end position="310"/>
    </location>
</feature>
<keyword evidence="6 7" id="KW-0175">Coiled coil</keyword>
<accession>A0AAD9KS07</accession>
<feature type="compositionally biased region" description="Polar residues" evidence="8">
    <location>
        <begin position="392"/>
        <end position="403"/>
    </location>
</feature>
<dbReference type="PROSITE" id="PS51741">
    <property type="entry name" value="F_BAR"/>
    <property type="match status" value="1"/>
</dbReference>
<dbReference type="AlphaFoldDB" id="A0AAD9KS07"/>
<keyword evidence="3" id="KW-0446">Lipid-binding</keyword>
<dbReference type="SUPFAM" id="SSF50044">
    <property type="entry name" value="SH3-domain"/>
    <property type="match status" value="2"/>
</dbReference>
<feature type="region of interest" description="Disordered" evidence="8">
    <location>
        <begin position="510"/>
        <end position="544"/>
    </location>
</feature>
<dbReference type="PANTHER" id="PTHR15735:SF21">
    <property type="entry name" value="PROTEIN NERVOUS WRECK"/>
    <property type="match status" value="1"/>
</dbReference>
<evidence type="ECO:0000313" key="12">
    <source>
        <dbReference type="Proteomes" id="UP001209878"/>
    </source>
</evidence>
<dbReference type="Gene3D" id="2.30.30.40">
    <property type="entry name" value="SH3 Domains"/>
    <property type="match status" value="2"/>
</dbReference>
<evidence type="ECO:0000313" key="11">
    <source>
        <dbReference type="EMBL" id="KAK2176270.1"/>
    </source>
</evidence>
<evidence type="ECO:0000256" key="1">
    <source>
        <dbReference type="ARBA" id="ARBA00004316"/>
    </source>
</evidence>
<evidence type="ECO:0000256" key="8">
    <source>
        <dbReference type="SAM" id="MobiDB-lite"/>
    </source>
</evidence>
<comment type="subcellular location">
    <subcellularLocation>
        <location evidence="1">Cell projection</location>
    </subcellularLocation>
</comment>
<dbReference type="PRINTS" id="PR00452">
    <property type="entry name" value="SH3DOMAIN"/>
</dbReference>
<feature type="compositionally biased region" description="Polar residues" evidence="8">
    <location>
        <begin position="350"/>
        <end position="363"/>
    </location>
</feature>
<dbReference type="SMART" id="SM00326">
    <property type="entry name" value="SH3"/>
    <property type="match status" value="2"/>
</dbReference>
<dbReference type="InterPro" id="IPR035460">
    <property type="entry name" value="FCHSD_SH3_1"/>
</dbReference>
<protein>
    <submittedName>
        <fullName evidence="11">Uncharacterized protein</fullName>
    </submittedName>
</protein>
<proteinExistence type="predicted"/>
<dbReference type="InterPro" id="IPR031160">
    <property type="entry name" value="F_BAR_dom"/>
</dbReference>
<feature type="coiled-coil region" evidence="7">
    <location>
        <begin position="310"/>
        <end position="337"/>
    </location>
</feature>
<evidence type="ECO:0000256" key="2">
    <source>
        <dbReference type="ARBA" id="ARBA00022443"/>
    </source>
</evidence>
<evidence type="ECO:0000256" key="4">
    <source>
        <dbReference type="ARBA" id="ARBA00023273"/>
    </source>
</evidence>
<dbReference type="EMBL" id="JAODUO010000672">
    <property type="protein sequence ID" value="KAK2176270.1"/>
    <property type="molecule type" value="Genomic_DNA"/>
</dbReference>
<evidence type="ECO:0000256" key="6">
    <source>
        <dbReference type="PROSITE-ProRule" id="PRU01077"/>
    </source>
</evidence>
<dbReference type="GO" id="GO:0008289">
    <property type="term" value="F:lipid binding"/>
    <property type="evidence" value="ECO:0007669"/>
    <property type="project" value="UniProtKB-KW"/>
</dbReference>
<dbReference type="SUPFAM" id="SSF103657">
    <property type="entry name" value="BAR/IMD domain-like"/>
    <property type="match status" value="1"/>
</dbReference>